<keyword evidence="1" id="KW-0732">Signal</keyword>
<dbReference type="EMBL" id="JAAGWQ010000079">
    <property type="protein sequence ID" value="KAF5670086.1"/>
    <property type="molecule type" value="Genomic_DNA"/>
</dbReference>
<evidence type="ECO:0000256" key="1">
    <source>
        <dbReference type="SAM" id="SignalP"/>
    </source>
</evidence>
<reference evidence="2 3" key="1">
    <citation type="submission" date="2020-05" db="EMBL/GenBank/DDBJ databases">
        <title>Identification and distribution of gene clusters putatively required for synthesis of sphingolipid metabolism inhibitors in phylogenetically diverse species of the filamentous fungus Fusarium.</title>
        <authorList>
            <person name="Kim H.-S."/>
            <person name="Busman M."/>
            <person name="Brown D.W."/>
            <person name="Divon H."/>
            <person name="Uhlig S."/>
            <person name="Proctor R.H."/>
        </authorList>
    </citation>
    <scope>NUCLEOTIDE SEQUENCE [LARGE SCALE GENOMIC DNA]</scope>
    <source>
        <strain evidence="2 3">NRRL 20693</strain>
    </source>
</reference>
<organism evidence="2 3">
    <name type="scientific">Fusarium heterosporum</name>
    <dbReference type="NCBI Taxonomy" id="42747"/>
    <lineage>
        <taxon>Eukaryota</taxon>
        <taxon>Fungi</taxon>
        <taxon>Dikarya</taxon>
        <taxon>Ascomycota</taxon>
        <taxon>Pezizomycotina</taxon>
        <taxon>Sordariomycetes</taxon>
        <taxon>Hypocreomycetidae</taxon>
        <taxon>Hypocreales</taxon>
        <taxon>Nectriaceae</taxon>
        <taxon>Fusarium</taxon>
        <taxon>Fusarium heterosporum species complex</taxon>
    </lineage>
</organism>
<evidence type="ECO:0008006" key="4">
    <source>
        <dbReference type="Google" id="ProtNLM"/>
    </source>
</evidence>
<dbReference type="Proteomes" id="UP000567885">
    <property type="component" value="Unassembled WGS sequence"/>
</dbReference>
<accession>A0A8H5THX8</accession>
<evidence type="ECO:0000313" key="3">
    <source>
        <dbReference type="Proteomes" id="UP000567885"/>
    </source>
</evidence>
<dbReference type="AlphaFoldDB" id="A0A8H5THX8"/>
<evidence type="ECO:0000313" key="2">
    <source>
        <dbReference type="EMBL" id="KAF5670086.1"/>
    </source>
</evidence>
<dbReference type="OrthoDB" id="2591256at2759"/>
<sequence length="737" mass="81192">MALLVAIILAVLKFTFALSDSCPVITQQLSDPPYENYFYSDCNTDAQVVITSPLADSNLSIIGPRLIVAWPAGNSGICTFFQPQNDKNGTLAIELVNSTIGTPLGVINREEKDSEYPFVGVEGVLSFNNSANLTVAILGSIRNIRDFTEGPSILNPIIQNATNITRAKDGGVLISRLWLDNITTTNLLLEPWENKYSRMGISNDTVSFGAGFYRFSASFNYPQLKQLSPEQVINNQSRSLIKQEPSQVRSLSFFSYTDKLLAGGWRFLTYFGRDTMISALLLEPVLSVGNNSALEAVIGAVLERINRTDGSVCHEETIGDYATLLNLQDGMASTAPGFTYPMIDTDYFLPILMDRYFSTSPKRVKPVLSTRAGDVDVENRNLTWGDLSYINAQKIMNITKDFEQEQSIDNLIQLKKGEVVGQWRDSSYGLANGRIPFDVNCALVPAALYAISNLAKISGVYPNNSVTKDWSTIAAKRAKVWEDHTLPLFQYNVTVESATSRLEDYVDTNTFYDGPTHADSLSNYSSGGKVVDYAIAINSTANLDKILITHTDTAFRLFLLNSTDDSQLTTFLNATANAILRPFPAGLSTPLGIVVANPALADNKEITAGFTNSAYHGTVIWSWQLALMAKGLERQLARCASSESDDKIGNTPAFCKNDGVHTAVKQAYYHLWDIIENNTDRLQSEVWSWSYTSKNGYKFAPLGTLPPPPGLGSGTESNVRQLWSLTFLAVRRNKSFE</sequence>
<proteinExistence type="predicted"/>
<keyword evidence="3" id="KW-1185">Reference proteome</keyword>
<feature type="signal peptide" evidence="1">
    <location>
        <begin position="1"/>
        <end position="17"/>
    </location>
</feature>
<protein>
    <recommendedName>
        <fullName evidence="4">Glycogen debranching enzyme</fullName>
    </recommendedName>
</protein>
<feature type="chain" id="PRO_5034661149" description="Glycogen debranching enzyme" evidence="1">
    <location>
        <begin position="18"/>
        <end position="737"/>
    </location>
</feature>
<comment type="caution">
    <text evidence="2">The sequence shown here is derived from an EMBL/GenBank/DDBJ whole genome shotgun (WGS) entry which is preliminary data.</text>
</comment>
<name>A0A8H5THX8_FUSHE</name>
<gene>
    <name evidence="2" type="ORF">FHETE_4769</name>
</gene>